<protein>
    <recommendedName>
        <fullName evidence="5">Ig-like domain-containing protein</fullName>
    </recommendedName>
</protein>
<evidence type="ECO:0000256" key="3">
    <source>
        <dbReference type="SAM" id="MobiDB-lite"/>
    </source>
</evidence>
<dbReference type="Gene3D" id="2.60.40.10">
    <property type="entry name" value="Immunoglobulins"/>
    <property type="match status" value="4"/>
</dbReference>
<evidence type="ECO:0000313" key="6">
    <source>
        <dbReference type="EMBL" id="KAF3833471.1"/>
    </source>
</evidence>
<evidence type="ECO:0000259" key="5">
    <source>
        <dbReference type="PROSITE" id="PS50835"/>
    </source>
</evidence>
<dbReference type="InterPro" id="IPR050208">
    <property type="entry name" value="MHC_class-I_related"/>
</dbReference>
<keyword evidence="4" id="KW-1133">Transmembrane helix</keyword>
<keyword evidence="4" id="KW-0812">Transmembrane</keyword>
<dbReference type="SUPFAM" id="SSF54452">
    <property type="entry name" value="MHC antigen-recognition domain"/>
    <property type="match status" value="4"/>
</dbReference>
<dbReference type="InterPro" id="IPR011162">
    <property type="entry name" value="MHC_I/II-like_Ag-recog"/>
</dbReference>
<feature type="domain" description="Ig-like" evidence="5">
    <location>
        <begin position="201"/>
        <end position="289"/>
    </location>
</feature>
<dbReference type="PANTHER" id="PTHR16675">
    <property type="entry name" value="MHC CLASS I-RELATED"/>
    <property type="match status" value="1"/>
</dbReference>
<dbReference type="Gene3D" id="3.30.500.10">
    <property type="entry name" value="MHC class I-like antigen recognition-like"/>
    <property type="match status" value="6"/>
</dbReference>
<dbReference type="OrthoDB" id="8936120at2759"/>
<dbReference type="InterPro" id="IPR003597">
    <property type="entry name" value="Ig_C1-set"/>
</dbReference>
<dbReference type="PRINTS" id="PR01638">
    <property type="entry name" value="MHCCLASSI"/>
</dbReference>
<feature type="region of interest" description="Disordered" evidence="3">
    <location>
        <begin position="842"/>
        <end position="865"/>
    </location>
</feature>
<feature type="compositionally biased region" description="Polar residues" evidence="3">
    <location>
        <begin position="843"/>
        <end position="864"/>
    </location>
</feature>
<dbReference type="InterPro" id="IPR036179">
    <property type="entry name" value="Ig-like_dom_sf"/>
</dbReference>
<feature type="transmembrane region" description="Helical" evidence="4">
    <location>
        <begin position="295"/>
        <end position="319"/>
    </location>
</feature>
<dbReference type="InterPro" id="IPR037055">
    <property type="entry name" value="MHC_I-like_Ag-recog_sf"/>
</dbReference>
<dbReference type="GO" id="GO:0009897">
    <property type="term" value="C:external side of plasma membrane"/>
    <property type="evidence" value="ECO:0007669"/>
    <property type="project" value="TreeGrafter"/>
</dbReference>
<dbReference type="AlphaFoldDB" id="A0A7J5X982"/>
<dbReference type="Pfam" id="PF00129">
    <property type="entry name" value="MHC_I"/>
    <property type="match status" value="6"/>
</dbReference>
<dbReference type="PROSITE" id="PS50835">
    <property type="entry name" value="IG_LIKE"/>
    <property type="match status" value="2"/>
</dbReference>
<sequence>MTSRSAERTAVFLWIKNLSHRKPREIKMKMLLFLLLLGIVGPHCASARTHSIKYFYTASSGVPNFPEFVVVGLVDEVEMTHYDSNTKRAEPKQDWMSNITAEDPQYWERDTQIFLGSQQVYINNIETAKQRFNQTGDFLILDLETESWIAPRPQAVLTKQKLDKDKALMAQQKNYFTQECPDYLKKYVNLGRSSLMRTEIPSVSLLQKSPSSPVSCHATGFYPDRAIMFWSKDEEELHDNVDHGEILPNHDGSFQMSVDLDVSSFPAEHWDKYRCVFQLSGVKEDQVIRLDSAGILLFIIGAVVAALALLVAGIGFLVYRKRNANKSTPSPASSSELTERLNQPSETAVFLWIKNLSDRKPRTHSLKYFDTASSGVPNFPEFVSVGLVDEVQITHYDSNTRRVEPKQDWMSNITAEDPQYWERNTQIALSAQQLYKVNIETVKQRLKLTGEIPSVSLLQKSPSSPVSCHATGFYPDRAIMFWTEDGEELHDNVDHGEILPNHDGSFQMSVDLNVSSFPAEHWDKYRCVFQLSGVREDQVIRLDSAVIRTNRGTHSIKYFRTGSSGVTNFPEFLTVGLVDEVEMMHYDSTQESRTQTGLDEQHHSRGSSVLGGETQAALSAQQVFKVDIETVKLRFNQTGGLHIVQQMYGCDWDDETGEVKGYNHFGFDGEDFLILDLETESWIAPRPEAVCPDYLKKFVNLGRSFLMRTDPLSVSAPEVPLLSSQLPRYRFLPGQSHHVLEQRREELHDNVDHGEILPNHDGSFQMSVDLDVSSFPAEHWDKYRCVFQLSGVKEDQVIRLDSAVIRTNRGNPLLLFIIGAVVAALALLVAGIGFLVYRKRNANKSTPSPASSSELTERLNQPSEATEVCRGYQDHQALLELDFMDPRGNQEQAENQYFLTASSGVTNFPEFVSVGLVDEVEMMHYDSNTKRAEPKQDWMSKITEEDPEYWERNTQNFLITQQRMSGCDWDDETGEVKGFEHHGFDGEDFLILDLETESWIAPKRESFLTKLKWDKNKAFMAQQKNYFTQICPDYLKKYIPSVSLLQKSPSSPVSCHATGFYPDRAIMFWSKDEEELHDNVDHGEILPNHDGSFQMSVDLDVSSFPLNTGTTF</sequence>
<dbReference type="PANTHER" id="PTHR16675:SF237">
    <property type="entry name" value="MHC CLASS I ANTIGEN TRANSCRIPT VARIANT 1-RELATED"/>
    <property type="match status" value="1"/>
</dbReference>
<dbReference type="Pfam" id="PF07654">
    <property type="entry name" value="C1-set"/>
    <property type="match status" value="3"/>
</dbReference>
<evidence type="ECO:0000256" key="4">
    <source>
        <dbReference type="SAM" id="Phobius"/>
    </source>
</evidence>
<dbReference type="GO" id="GO:0006955">
    <property type="term" value="P:immune response"/>
    <property type="evidence" value="ECO:0007669"/>
    <property type="project" value="TreeGrafter"/>
</dbReference>
<evidence type="ECO:0000313" key="7">
    <source>
        <dbReference type="Proteomes" id="UP000518266"/>
    </source>
</evidence>
<dbReference type="EMBL" id="JAAKFY010000026">
    <property type="protein sequence ID" value="KAF3833471.1"/>
    <property type="molecule type" value="Genomic_DNA"/>
</dbReference>
<keyword evidence="7" id="KW-1185">Reference proteome</keyword>
<reference evidence="6 7" key="1">
    <citation type="submission" date="2020-03" db="EMBL/GenBank/DDBJ databases">
        <title>Dissostichus mawsoni Genome sequencing and assembly.</title>
        <authorList>
            <person name="Park H."/>
        </authorList>
    </citation>
    <scope>NUCLEOTIDE SEQUENCE [LARGE SCALE GENOMIC DNA]</scope>
    <source>
        <strain evidence="6">DM0001</strain>
        <tissue evidence="6">Muscle</tissue>
    </source>
</reference>
<feature type="transmembrane region" description="Helical" evidence="4">
    <location>
        <begin position="813"/>
        <end position="837"/>
    </location>
</feature>
<comment type="similarity">
    <text evidence="2">Belongs to the MHC class I family.</text>
</comment>
<evidence type="ECO:0000256" key="1">
    <source>
        <dbReference type="ARBA" id="ARBA00023180"/>
    </source>
</evidence>
<feature type="region of interest" description="Disordered" evidence="3">
    <location>
        <begin position="589"/>
        <end position="608"/>
    </location>
</feature>
<dbReference type="GO" id="GO:0005615">
    <property type="term" value="C:extracellular space"/>
    <property type="evidence" value="ECO:0007669"/>
    <property type="project" value="TreeGrafter"/>
</dbReference>
<dbReference type="SUPFAM" id="SSF48726">
    <property type="entry name" value="Immunoglobulin"/>
    <property type="match status" value="3"/>
</dbReference>
<dbReference type="InterPro" id="IPR011161">
    <property type="entry name" value="MHC_I-like_Ag-recog"/>
</dbReference>
<organism evidence="6 7">
    <name type="scientific">Dissostichus mawsoni</name>
    <name type="common">Antarctic cod</name>
    <dbReference type="NCBI Taxonomy" id="36200"/>
    <lineage>
        <taxon>Eukaryota</taxon>
        <taxon>Metazoa</taxon>
        <taxon>Chordata</taxon>
        <taxon>Craniata</taxon>
        <taxon>Vertebrata</taxon>
        <taxon>Euteleostomi</taxon>
        <taxon>Actinopterygii</taxon>
        <taxon>Neopterygii</taxon>
        <taxon>Teleostei</taxon>
        <taxon>Neoteleostei</taxon>
        <taxon>Acanthomorphata</taxon>
        <taxon>Eupercaria</taxon>
        <taxon>Perciformes</taxon>
        <taxon>Notothenioidei</taxon>
        <taxon>Nototheniidae</taxon>
        <taxon>Dissostichus</taxon>
    </lineage>
</organism>
<name>A0A7J5X982_DISMA</name>
<keyword evidence="4" id="KW-0472">Membrane</keyword>
<dbReference type="InterPro" id="IPR013783">
    <property type="entry name" value="Ig-like_fold"/>
</dbReference>
<dbReference type="FunFam" id="2.60.40.10:FF:000943">
    <property type="entry name" value="Classical MHC class I molecule, alpha-chain"/>
    <property type="match status" value="1"/>
</dbReference>
<comment type="caution">
    <text evidence="6">The sequence shown here is derived from an EMBL/GenBank/DDBJ whole genome shotgun (WGS) entry which is preliminary data.</text>
</comment>
<dbReference type="InterPro" id="IPR007110">
    <property type="entry name" value="Ig-like_dom"/>
</dbReference>
<proteinExistence type="inferred from homology"/>
<dbReference type="InterPro" id="IPR001039">
    <property type="entry name" value="MHC_I_a_a1/a2"/>
</dbReference>
<gene>
    <name evidence="6" type="ORF">F7725_024675</name>
</gene>
<keyword evidence="1" id="KW-0325">Glycoprotein</keyword>
<dbReference type="SMART" id="SM00407">
    <property type="entry name" value="IGc1"/>
    <property type="match status" value="2"/>
</dbReference>
<dbReference type="Proteomes" id="UP000518266">
    <property type="component" value="Unassembled WGS sequence"/>
</dbReference>
<evidence type="ECO:0000256" key="2">
    <source>
        <dbReference type="RuleBase" id="RU004439"/>
    </source>
</evidence>
<feature type="domain" description="Ig-like" evidence="5">
    <location>
        <begin position="453"/>
        <end position="541"/>
    </location>
</feature>
<accession>A0A7J5X982</accession>